<accession>A0A915ZVQ5</accession>
<proteinExistence type="predicted"/>
<name>A0A915ZVQ5_9GLOM</name>
<comment type="caution">
    <text evidence="1">The sequence shown here is derived from an EMBL/GenBank/DDBJ whole genome shotgun (WGS) entry which is preliminary data.</text>
</comment>
<dbReference type="Proteomes" id="UP000684084">
    <property type="component" value="Unassembled WGS sequence"/>
</dbReference>
<dbReference type="EMBL" id="CAGKOT010000064">
    <property type="protein sequence ID" value="CAB5389201.1"/>
    <property type="molecule type" value="Genomic_DNA"/>
</dbReference>
<evidence type="ECO:0000313" key="1">
    <source>
        <dbReference type="EMBL" id="CAB5389201.1"/>
    </source>
</evidence>
<sequence>MITGPSYVLDLKSGRKIKRKDGFFDEKRQKHLFKFDVTNFINDNEDNSKNNIKYARTKSIFGGIVAISVYFHIAEEVERLDNYVKNQVEKVQVQPSRNK</sequence>
<reference evidence="1" key="1">
    <citation type="submission" date="2020-05" db="EMBL/GenBank/DDBJ databases">
        <authorList>
            <person name="Rincon C."/>
            <person name="Sanders R I."/>
            <person name="Robbins C."/>
            <person name="Chaturvedi A."/>
        </authorList>
    </citation>
    <scope>NUCLEOTIDE SEQUENCE</scope>
    <source>
        <strain evidence="1">CHB12</strain>
    </source>
</reference>
<protein>
    <submittedName>
        <fullName evidence="1">Uncharacterized protein</fullName>
    </submittedName>
</protein>
<evidence type="ECO:0000313" key="2">
    <source>
        <dbReference type="Proteomes" id="UP000684084"/>
    </source>
</evidence>
<gene>
    <name evidence="1" type="ORF">CHRIB12_LOCUS20951</name>
</gene>
<dbReference type="OrthoDB" id="2421348at2759"/>
<dbReference type="AlphaFoldDB" id="A0A915ZVQ5"/>
<organism evidence="1 2">
    <name type="scientific">Rhizophagus irregularis</name>
    <dbReference type="NCBI Taxonomy" id="588596"/>
    <lineage>
        <taxon>Eukaryota</taxon>
        <taxon>Fungi</taxon>
        <taxon>Fungi incertae sedis</taxon>
        <taxon>Mucoromycota</taxon>
        <taxon>Glomeromycotina</taxon>
        <taxon>Glomeromycetes</taxon>
        <taxon>Glomerales</taxon>
        <taxon>Glomeraceae</taxon>
        <taxon>Rhizophagus</taxon>
    </lineage>
</organism>